<accession>A0A5C6E5Q5</accession>
<dbReference type="GO" id="GO:0016491">
    <property type="term" value="F:oxidoreductase activity"/>
    <property type="evidence" value="ECO:0007669"/>
    <property type="project" value="UniProtKB-KW"/>
</dbReference>
<keyword evidence="6" id="KW-1133">Transmembrane helix</keyword>
<name>A0A5C6E5Q5_9BACT</name>
<organism evidence="7 8">
    <name type="scientific">Novipirellula aureliae</name>
    <dbReference type="NCBI Taxonomy" id="2527966"/>
    <lineage>
        <taxon>Bacteria</taxon>
        <taxon>Pseudomonadati</taxon>
        <taxon>Planctomycetota</taxon>
        <taxon>Planctomycetia</taxon>
        <taxon>Pirellulales</taxon>
        <taxon>Pirellulaceae</taxon>
        <taxon>Novipirellula</taxon>
    </lineage>
</organism>
<evidence type="ECO:0000256" key="2">
    <source>
        <dbReference type="ARBA" id="ARBA00022723"/>
    </source>
</evidence>
<gene>
    <name evidence="7" type="ORF">Q31b_14160</name>
</gene>
<dbReference type="PANTHER" id="PTHR43498:SF1">
    <property type="entry name" value="COB--COM HETERODISULFIDE REDUCTASE IRON-SULFUR SUBUNIT A"/>
    <property type="match status" value="1"/>
</dbReference>
<dbReference type="RefSeq" id="WP_231617364.1">
    <property type="nucleotide sequence ID" value="NZ_SJPY01000002.1"/>
</dbReference>
<dbReference type="InterPro" id="IPR039650">
    <property type="entry name" value="HdrA-like"/>
</dbReference>
<dbReference type="AlphaFoldDB" id="A0A5C6E5Q5"/>
<keyword evidence="1" id="KW-0004">4Fe-4S</keyword>
<dbReference type="EMBL" id="SJPY01000002">
    <property type="protein sequence ID" value="TWU43884.1"/>
    <property type="molecule type" value="Genomic_DNA"/>
</dbReference>
<keyword evidence="5" id="KW-0411">Iron-sulfur</keyword>
<dbReference type="PANTHER" id="PTHR43498">
    <property type="entry name" value="FERREDOXIN:COB-COM HETERODISULFIDE REDUCTASE SUBUNIT A"/>
    <property type="match status" value="1"/>
</dbReference>
<dbReference type="SUPFAM" id="SSF51905">
    <property type="entry name" value="FAD/NAD(P)-binding domain"/>
    <property type="match status" value="1"/>
</dbReference>
<keyword evidence="8" id="KW-1185">Reference proteome</keyword>
<keyword evidence="4" id="KW-0408">Iron</keyword>
<evidence type="ECO:0000256" key="4">
    <source>
        <dbReference type="ARBA" id="ARBA00023004"/>
    </source>
</evidence>
<protein>
    <submittedName>
        <fullName evidence="7">Anaerobic glycerol-3-phosphate dehydrogenase subunit B</fullName>
    </submittedName>
</protein>
<keyword evidence="2" id="KW-0479">Metal-binding</keyword>
<evidence type="ECO:0000256" key="3">
    <source>
        <dbReference type="ARBA" id="ARBA00023002"/>
    </source>
</evidence>
<evidence type="ECO:0000256" key="1">
    <source>
        <dbReference type="ARBA" id="ARBA00022485"/>
    </source>
</evidence>
<dbReference type="Proteomes" id="UP000315471">
    <property type="component" value="Unassembled WGS sequence"/>
</dbReference>
<proteinExistence type="predicted"/>
<sequence>MTDKYSEILQSNNRRSFLRVIGGIGFTSVLAPGYAMPKSREYSSGILVEANAFKNLGGWKLDTQHYQQMGGCYLLAHGMGVPVANASTDVTINEPGTWHVWVRTRDWCPGDWESPGRFKVHVDGRPLEPTFGTHSKSWSWQSGGSVEIANAGSITIRLEDLTGFDGRCDAIFLSKVADPSLPNDDLVDLAYWKDELSGRMKTKIKEDSFDVVIVGGGMSGCAAALAARSRGLKVALIQDRPIFGGNASEEIRVHTLGLHGPSSDILKGIDTEHYPNGDALAIKDQSKRERTMAASGVDLFAGYIACGLSKEDDRIESVEARSIQTGMIRRFSAPVFIDATGDGWLGYWAGADYREGREAYSEFDEEWPKHGDLWSPGKADKRVMGTSVLWNAERTDQRQEFPEVPWAMPVAKDHVATAGEWYWEYSDNHLDQVKDAEQIRDHVLRAIYGSFSNAKRHPKHVTWKLKWVSYVGGKRESRRLMGDYIYTMKDASERRQFADAVVVEKRSIDSHYQRKLTGSPVDFLSEALFYNPGGNYFVPFRCLYSRDIANLMMAGRCFSCSHIGLAGPRVMNTCAQMGVATGFAASLCKEHGATPREIGADHIAELRALIGFGNSST</sequence>
<dbReference type="InterPro" id="IPR036188">
    <property type="entry name" value="FAD/NAD-bd_sf"/>
</dbReference>
<evidence type="ECO:0000313" key="7">
    <source>
        <dbReference type="EMBL" id="TWU43884.1"/>
    </source>
</evidence>
<evidence type="ECO:0000256" key="5">
    <source>
        <dbReference type="ARBA" id="ARBA00023014"/>
    </source>
</evidence>
<evidence type="ECO:0000313" key="8">
    <source>
        <dbReference type="Proteomes" id="UP000315471"/>
    </source>
</evidence>
<keyword evidence="6" id="KW-0472">Membrane</keyword>
<evidence type="ECO:0000256" key="6">
    <source>
        <dbReference type="SAM" id="Phobius"/>
    </source>
</evidence>
<dbReference type="GO" id="GO:0046872">
    <property type="term" value="F:metal ion binding"/>
    <property type="evidence" value="ECO:0007669"/>
    <property type="project" value="UniProtKB-KW"/>
</dbReference>
<comment type="caution">
    <text evidence="7">The sequence shown here is derived from an EMBL/GenBank/DDBJ whole genome shotgun (WGS) entry which is preliminary data.</text>
</comment>
<dbReference type="GO" id="GO:0051539">
    <property type="term" value="F:4 iron, 4 sulfur cluster binding"/>
    <property type="evidence" value="ECO:0007669"/>
    <property type="project" value="UniProtKB-KW"/>
</dbReference>
<feature type="transmembrane region" description="Helical" evidence="6">
    <location>
        <begin position="16"/>
        <end position="35"/>
    </location>
</feature>
<dbReference type="Gene3D" id="3.50.50.60">
    <property type="entry name" value="FAD/NAD(P)-binding domain"/>
    <property type="match status" value="1"/>
</dbReference>
<dbReference type="Pfam" id="PF12831">
    <property type="entry name" value="FAD_oxidored"/>
    <property type="match status" value="1"/>
</dbReference>
<reference evidence="7 8" key="1">
    <citation type="submission" date="2019-02" db="EMBL/GenBank/DDBJ databases">
        <title>Deep-cultivation of Planctomycetes and their phenomic and genomic characterization uncovers novel biology.</title>
        <authorList>
            <person name="Wiegand S."/>
            <person name="Jogler M."/>
            <person name="Boedeker C."/>
            <person name="Pinto D."/>
            <person name="Vollmers J."/>
            <person name="Rivas-Marin E."/>
            <person name="Kohn T."/>
            <person name="Peeters S.H."/>
            <person name="Heuer A."/>
            <person name="Rast P."/>
            <person name="Oberbeckmann S."/>
            <person name="Bunk B."/>
            <person name="Jeske O."/>
            <person name="Meyerdierks A."/>
            <person name="Storesund J.E."/>
            <person name="Kallscheuer N."/>
            <person name="Luecker S."/>
            <person name="Lage O.M."/>
            <person name="Pohl T."/>
            <person name="Merkel B.J."/>
            <person name="Hornburger P."/>
            <person name="Mueller R.-W."/>
            <person name="Bruemmer F."/>
            <person name="Labrenz M."/>
            <person name="Spormann A.M."/>
            <person name="Op Den Camp H."/>
            <person name="Overmann J."/>
            <person name="Amann R."/>
            <person name="Jetten M.S.M."/>
            <person name="Mascher T."/>
            <person name="Medema M.H."/>
            <person name="Devos D.P."/>
            <person name="Kaster A.-K."/>
            <person name="Ovreas L."/>
            <person name="Rohde M."/>
            <person name="Galperin M.Y."/>
            <person name="Jogler C."/>
        </authorList>
    </citation>
    <scope>NUCLEOTIDE SEQUENCE [LARGE SCALE GENOMIC DNA]</scope>
    <source>
        <strain evidence="7 8">Q31b</strain>
    </source>
</reference>
<keyword evidence="6" id="KW-0812">Transmembrane</keyword>
<keyword evidence="3" id="KW-0560">Oxidoreductase</keyword>